<evidence type="ECO:0000313" key="3">
    <source>
        <dbReference type="Proteomes" id="UP001619887"/>
    </source>
</evidence>
<proteinExistence type="predicted"/>
<evidence type="ECO:0000313" key="2">
    <source>
        <dbReference type="EMBL" id="KAL3044827.1"/>
    </source>
</evidence>
<accession>A0ABD2FTC3</accession>
<reference evidence="2 3" key="1">
    <citation type="journal article" date="2022" name="G3 (Bethesda)">
        <title>Evaluating Illumina-, Nanopore-, and PacBio-based genome assembly strategies with the bald notothen, Trematomus borchgrevinki.</title>
        <authorList>
            <person name="Rayamajhi N."/>
            <person name="Cheng C.C."/>
            <person name="Catchen J.M."/>
        </authorList>
    </citation>
    <scope>NUCLEOTIDE SEQUENCE [LARGE SCALE GENOMIC DNA]</scope>
    <source>
        <strain evidence="2">AGRC-2024</strain>
    </source>
</reference>
<feature type="region of interest" description="Disordered" evidence="1">
    <location>
        <begin position="1"/>
        <end position="25"/>
    </location>
</feature>
<organism evidence="2 3">
    <name type="scientific">Pagothenia borchgrevinki</name>
    <name type="common">Bald rockcod</name>
    <name type="synonym">Trematomus borchgrevinki</name>
    <dbReference type="NCBI Taxonomy" id="8213"/>
    <lineage>
        <taxon>Eukaryota</taxon>
        <taxon>Metazoa</taxon>
        <taxon>Chordata</taxon>
        <taxon>Craniata</taxon>
        <taxon>Vertebrata</taxon>
        <taxon>Euteleostomi</taxon>
        <taxon>Actinopterygii</taxon>
        <taxon>Neopterygii</taxon>
        <taxon>Teleostei</taxon>
        <taxon>Neoteleostei</taxon>
        <taxon>Acanthomorphata</taxon>
        <taxon>Eupercaria</taxon>
        <taxon>Perciformes</taxon>
        <taxon>Notothenioidei</taxon>
        <taxon>Nototheniidae</taxon>
        <taxon>Pagothenia</taxon>
    </lineage>
</organism>
<reference evidence="2 3" key="2">
    <citation type="journal article" date="2024" name="G3 (Bethesda)">
        <title>The genome of the cryopelagic Antarctic bald notothen, Trematomus borchgrevinki.</title>
        <authorList>
            <person name="Rayamajhi N."/>
            <person name="Rivera-Colon A.G."/>
            <person name="Minhas B.F."/>
            <person name="Cheng C.C."/>
            <person name="Catchen J.M."/>
        </authorList>
    </citation>
    <scope>NUCLEOTIDE SEQUENCE [LARGE SCALE GENOMIC DNA]</scope>
    <source>
        <strain evidence="2">AGRC-2024</strain>
    </source>
</reference>
<gene>
    <name evidence="2" type="ORF">OYC64_013158</name>
</gene>
<sequence>MESSGEEMIAVDGEPEDSDTSPQTLSHCVEAKLSLSPTSLSATEFSLTSTGSWEDDKDEDVDVIGGSSPAPDPVLFSWTECSEVEEEEGDEDIDVVGDNPIYTSSSLLATVR</sequence>
<name>A0ABD2FTC3_PAGBO</name>
<feature type="compositionally biased region" description="Acidic residues" evidence="1">
    <location>
        <begin position="53"/>
        <end position="62"/>
    </location>
</feature>
<dbReference type="EMBL" id="JBIYXZ010002087">
    <property type="protein sequence ID" value="KAL3044827.1"/>
    <property type="molecule type" value="Genomic_DNA"/>
</dbReference>
<dbReference type="AlphaFoldDB" id="A0ABD2FTC3"/>
<dbReference type="Proteomes" id="UP001619887">
    <property type="component" value="Unassembled WGS sequence"/>
</dbReference>
<keyword evidence="3" id="KW-1185">Reference proteome</keyword>
<comment type="caution">
    <text evidence="2">The sequence shown here is derived from an EMBL/GenBank/DDBJ whole genome shotgun (WGS) entry which is preliminary data.</text>
</comment>
<evidence type="ECO:0000256" key="1">
    <source>
        <dbReference type="SAM" id="MobiDB-lite"/>
    </source>
</evidence>
<protein>
    <submittedName>
        <fullName evidence="2">Uncharacterized protein</fullName>
    </submittedName>
</protein>
<feature type="region of interest" description="Disordered" evidence="1">
    <location>
        <begin position="47"/>
        <end position="75"/>
    </location>
</feature>